<evidence type="ECO:0000256" key="1">
    <source>
        <dbReference type="ARBA" id="ARBA00022737"/>
    </source>
</evidence>
<dbReference type="SUPFAM" id="SSF55486">
    <property type="entry name" value="Metalloproteases ('zincins'), catalytic domain"/>
    <property type="match status" value="1"/>
</dbReference>
<sequence>MSKSAGALVVLSLFAVALSPVRPAAADQAPGDSGVSPRVEKILAADDTAHLDEDGFLYYVDPAPEPPAGLTGPQRSPGFATSEAGLAIPVLNSRSSSTHTIFLDFDGIALSAGSDWTVGPGDTIAAGNYTGFTLDGSADFSQAEVDFIEKTWRIVAEKYAPFDVNVTTVDPGQAALTRTASNDTEYGVQVVVTNDPSPVTQICGNSCAGIAFGGLFDGWLDGNLYNTAAYTVAWVFSSKTFGSAQMTAHTAAHEIGHTLGLGHDGGTANPNYYAGHANWIPIMGLTNQKAVAQFSKGEYAGATNQQDDLAEIALNGDTHTAGSLLLADDYGSGNSPTAIDALPPDAQNNYVIDGVISGASDDDLFSVTRTCTAPLVATATGIGSGQSLDIELDILSADGSTVLASDDEPSGQNTSQPGDIGYLPTGLDASATYSPTTSGTTYRVRVEGTGAGADPSVGYSDYGSIGQYHLTVSACPVVVGTIPGAPGTATAAPNARTTTGTVSWTVPASNGGSPITGYTVTGLPGGTKTLGTALSHPATGLVPGETYTVSIYARNANGLSATAATTTLGVDTWVPSVKPSLSVSTSKLNATLRWADVSAADNPGRAVLTGWTLSTNNLGATPVTLHPAASATSLVLNGLTAGKTYTFLLRPSYLAEDQAGLPSRSLTFTMPRKPSAPRIGTAASGAKRGVKNAVARWTATSNGGSPITGYRVIASKIVKGKVVRTATSRVLPASARSFVWRLPGGSYKFRVVAYNAIGASPASGYSRLVVSR</sequence>
<feature type="region of interest" description="Disordered" evidence="4">
    <location>
        <begin position="401"/>
        <end position="426"/>
    </location>
</feature>
<keyword evidence="5" id="KW-0732">Signal</keyword>
<dbReference type="Pfam" id="PF00041">
    <property type="entry name" value="fn3"/>
    <property type="match status" value="1"/>
</dbReference>
<keyword evidence="1" id="KW-0677">Repeat</keyword>
<feature type="domain" description="Fibronectin type-III" evidence="6">
    <location>
        <begin position="673"/>
        <end position="772"/>
    </location>
</feature>
<dbReference type="GO" id="GO:0016798">
    <property type="term" value="F:hydrolase activity, acting on glycosyl bonds"/>
    <property type="evidence" value="ECO:0007669"/>
    <property type="project" value="UniProtKB-KW"/>
</dbReference>
<evidence type="ECO:0000313" key="7">
    <source>
        <dbReference type="EMBL" id="RNL65414.1"/>
    </source>
</evidence>
<protein>
    <recommendedName>
        <fullName evidence="6">Fibronectin type-III domain-containing protein</fullName>
    </recommendedName>
</protein>
<name>A0A3N0CPL7_9ACTN</name>
<dbReference type="InterPro" id="IPR003961">
    <property type="entry name" value="FN3_dom"/>
</dbReference>
<keyword evidence="8" id="KW-1185">Reference proteome</keyword>
<dbReference type="GO" id="GO:0008237">
    <property type="term" value="F:metallopeptidase activity"/>
    <property type="evidence" value="ECO:0007669"/>
    <property type="project" value="InterPro"/>
</dbReference>
<evidence type="ECO:0000256" key="3">
    <source>
        <dbReference type="ARBA" id="ARBA00023326"/>
    </source>
</evidence>
<feature type="signal peptide" evidence="5">
    <location>
        <begin position="1"/>
        <end position="26"/>
    </location>
</feature>
<dbReference type="InterPro" id="IPR013783">
    <property type="entry name" value="Ig-like_fold"/>
</dbReference>
<keyword evidence="3" id="KW-0119">Carbohydrate metabolism</keyword>
<dbReference type="OrthoDB" id="954626at2"/>
<dbReference type="Gene3D" id="3.40.390.10">
    <property type="entry name" value="Collagenase (Catalytic Domain)"/>
    <property type="match status" value="1"/>
</dbReference>
<dbReference type="Proteomes" id="UP000267128">
    <property type="component" value="Unassembled WGS sequence"/>
</dbReference>
<reference evidence="7 8" key="1">
    <citation type="submission" date="2018-11" db="EMBL/GenBank/DDBJ databases">
        <authorList>
            <person name="Li F."/>
        </authorList>
    </citation>
    <scope>NUCLEOTIDE SEQUENCE [LARGE SCALE GENOMIC DNA]</scope>
    <source>
        <strain evidence="7 8">Gsoil 097</strain>
    </source>
</reference>
<keyword evidence="3" id="KW-0624">Polysaccharide degradation</keyword>
<feature type="chain" id="PRO_5018268743" description="Fibronectin type-III domain-containing protein" evidence="5">
    <location>
        <begin position="27"/>
        <end position="772"/>
    </location>
</feature>
<dbReference type="AlphaFoldDB" id="A0A3N0CPL7"/>
<gene>
    <name evidence="7" type="ORF">EFK50_05515</name>
</gene>
<dbReference type="InterPro" id="IPR036116">
    <property type="entry name" value="FN3_sf"/>
</dbReference>
<dbReference type="PANTHER" id="PTHR13817:SF65">
    <property type="entry name" value="FIBRONECTIN TYPE III DOMAIN CONTAINING 3A-RELATED"/>
    <property type="match status" value="1"/>
</dbReference>
<dbReference type="RefSeq" id="WP_123226517.1">
    <property type="nucleotide sequence ID" value="NZ_RJSE01000003.1"/>
</dbReference>
<evidence type="ECO:0000256" key="4">
    <source>
        <dbReference type="SAM" id="MobiDB-lite"/>
    </source>
</evidence>
<dbReference type="SUPFAM" id="SSF49265">
    <property type="entry name" value="Fibronectin type III"/>
    <property type="match status" value="2"/>
</dbReference>
<dbReference type="SMART" id="SM00060">
    <property type="entry name" value="FN3"/>
    <property type="match status" value="4"/>
</dbReference>
<proteinExistence type="predicted"/>
<dbReference type="GO" id="GO:0000272">
    <property type="term" value="P:polysaccharide catabolic process"/>
    <property type="evidence" value="ECO:0007669"/>
    <property type="project" value="UniProtKB-KW"/>
</dbReference>
<comment type="caution">
    <text evidence="7">The sequence shown here is derived from an EMBL/GenBank/DDBJ whole genome shotgun (WGS) entry which is preliminary data.</text>
</comment>
<dbReference type="PRINTS" id="PR00014">
    <property type="entry name" value="FNTYPEIII"/>
</dbReference>
<evidence type="ECO:0000259" key="6">
    <source>
        <dbReference type="PROSITE" id="PS50853"/>
    </source>
</evidence>
<dbReference type="Gene3D" id="2.60.40.10">
    <property type="entry name" value="Immunoglobulins"/>
    <property type="match status" value="3"/>
</dbReference>
<dbReference type="Pfam" id="PF13582">
    <property type="entry name" value="Reprolysin_3"/>
    <property type="match status" value="1"/>
</dbReference>
<dbReference type="CDD" id="cd00063">
    <property type="entry name" value="FN3"/>
    <property type="match status" value="2"/>
</dbReference>
<feature type="domain" description="Fibronectin type-III" evidence="6">
    <location>
        <begin position="485"/>
        <end position="575"/>
    </location>
</feature>
<organism evidence="7 8">
    <name type="scientific">Nocardioides marmoriginsengisoli</name>
    <dbReference type="NCBI Taxonomy" id="661483"/>
    <lineage>
        <taxon>Bacteria</taxon>
        <taxon>Bacillati</taxon>
        <taxon>Actinomycetota</taxon>
        <taxon>Actinomycetes</taxon>
        <taxon>Propionibacteriales</taxon>
        <taxon>Nocardioidaceae</taxon>
        <taxon>Nocardioides</taxon>
    </lineage>
</organism>
<keyword evidence="2" id="KW-0326">Glycosidase</keyword>
<dbReference type="PANTHER" id="PTHR13817">
    <property type="entry name" value="TITIN"/>
    <property type="match status" value="1"/>
</dbReference>
<keyword evidence="2" id="KW-0378">Hydrolase</keyword>
<dbReference type="Gene3D" id="2.60.120.380">
    <property type="match status" value="1"/>
</dbReference>
<dbReference type="InterPro" id="IPR050964">
    <property type="entry name" value="Striated_Muscle_Regulatory"/>
</dbReference>
<dbReference type="InterPro" id="IPR024079">
    <property type="entry name" value="MetalloPept_cat_dom_sf"/>
</dbReference>
<evidence type="ECO:0000256" key="5">
    <source>
        <dbReference type="SAM" id="SignalP"/>
    </source>
</evidence>
<evidence type="ECO:0000313" key="8">
    <source>
        <dbReference type="Proteomes" id="UP000267128"/>
    </source>
</evidence>
<dbReference type="PROSITE" id="PS50853">
    <property type="entry name" value="FN3"/>
    <property type="match status" value="2"/>
</dbReference>
<evidence type="ECO:0000256" key="2">
    <source>
        <dbReference type="ARBA" id="ARBA00023295"/>
    </source>
</evidence>
<dbReference type="EMBL" id="RJSE01000003">
    <property type="protein sequence ID" value="RNL65414.1"/>
    <property type="molecule type" value="Genomic_DNA"/>
</dbReference>
<accession>A0A3N0CPL7</accession>